<organism evidence="3">
    <name type="scientific">marine metagenome</name>
    <dbReference type="NCBI Taxonomy" id="408172"/>
    <lineage>
        <taxon>unclassified sequences</taxon>
        <taxon>metagenomes</taxon>
        <taxon>ecological metagenomes</taxon>
    </lineage>
</organism>
<protein>
    <recommendedName>
        <fullName evidence="2">Leucine-binding protein domain-containing protein</fullName>
    </recommendedName>
</protein>
<evidence type="ECO:0000313" key="3">
    <source>
        <dbReference type="EMBL" id="SVE36533.1"/>
    </source>
</evidence>
<dbReference type="Gene3D" id="3.40.50.2300">
    <property type="match status" value="2"/>
</dbReference>
<gene>
    <name evidence="3" type="ORF">METZ01_LOCUS489387</name>
</gene>
<name>A0A383CWX6_9ZZZZ</name>
<proteinExistence type="predicted"/>
<dbReference type="PANTHER" id="PTHR30483:SF37">
    <property type="entry name" value="ABC TRANSPORTER SUBSTRATE-BINDING PROTEIN"/>
    <property type="match status" value="1"/>
</dbReference>
<dbReference type="Pfam" id="PF13458">
    <property type="entry name" value="Peripla_BP_6"/>
    <property type="match status" value="1"/>
</dbReference>
<feature type="non-terminal residue" evidence="3">
    <location>
        <position position="209"/>
    </location>
</feature>
<sequence length="209" mass="22731">MKTTTKLFSIVLGGLIFFGVQPAAQGAEEVRIGTLYPITGSVALAGGRALAAVKTVVDIVNNSYDLDIPLARTKGLPNLGGAKIKLIVADHQGKPEIGRAEAERLIDNEKVVALFGAYHSSVSAAASNVAERRGIPYLTGESSSPKLHTRGFKWFFRTGPHDGHYTKTMFDFIRDYQKKTGIQIKTASIMYEDTQFGVDSARVQEKLCR</sequence>
<evidence type="ECO:0000256" key="1">
    <source>
        <dbReference type="ARBA" id="ARBA00022729"/>
    </source>
</evidence>
<keyword evidence="1" id="KW-0732">Signal</keyword>
<reference evidence="3" key="1">
    <citation type="submission" date="2018-05" db="EMBL/GenBank/DDBJ databases">
        <authorList>
            <person name="Lanie J.A."/>
            <person name="Ng W.-L."/>
            <person name="Kazmierczak K.M."/>
            <person name="Andrzejewski T.M."/>
            <person name="Davidsen T.M."/>
            <person name="Wayne K.J."/>
            <person name="Tettelin H."/>
            <person name="Glass J.I."/>
            <person name="Rusch D."/>
            <person name="Podicherti R."/>
            <person name="Tsui H.-C.T."/>
            <person name="Winkler M.E."/>
        </authorList>
    </citation>
    <scope>NUCLEOTIDE SEQUENCE</scope>
</reference>
<dbReference type="InterPro" id="IPR051010">
    <property type="entry name" value="BCAA_transport"/>
</dbReference>
<evidence type="ECO:0000259" key="2">
    <source>
        <dbReference type="Pfam" id="PF13458"/>
    </source>
</evidence>
<dbReference type="AlphaFoldDB" id="A0A383CWX6"/>
<feature type="domain" description="Leucine-binding protein" evidence="2">
    <location>
        <begin position="29"/>
        <end position="202"/>
    </location>
</feature>
<dbReference type="EMBL" id="UINC01212278">
    <property type="protein sequence ID" value="SVE36533.1"/>
    <property type="molecule type" value="Genomic_DNA"/>
</dbReference>
<dbReference type="InterPro" id="IPR028081">
    <property type="entry name" value="Leu-bd"/>
</dbReference>
<dbReference type="SUPFAM" id="SSF53822">
    <property type="entry name" value="Periplasmic binding protein-like I"/>
    <property type="match status" value="1"/>
</dbReference>
<dbReference type="InterPro" id="IPR028082">
    <property type="entry name" value="Peripla_BP_I"/>
</dbReference>
<accession>A0A383CWX6</accession>
<dbReference type="PANTHER" id="PTHR30483">
    <property type="entry name" value="LEUCINE-SPECIFIC-BINDING PROTEIN"/>
    <property type="match status" value="1"/>
</dbReference>